<protein>
    <submittedName>
        <fullName evidence="1">Uncharacterized protein</fullName>
    </submittedName>
</protein>
<keyword evidence="2" id="KW-1185">Reference proteome</keyword>
<gene>
    <name evidence="1" type="ORF">MTR67_015875</name>
</gene>
<dbReference type="AlphaFoldDB" id="A0AAF0QHM4"/>
<dbReference type="EMBL" id="CP133614">
    <property type="protein sequence ID" value="WMV22490.1"/>
    <property type="molecule type" value="Genomic_DNA"/>
</dbReference>
<sequence>MQVCKNAFYIFIKTVPLQISAKPLFVPIPFITSSDSSS</sequence>
<evidence type="ECO:0000313" key="1">
    <source>
        <dbReference type="EMBL" id="WMV22490.1"/>
    </source>
</evidence>
<evidence type="ECO:0000313" key="2">
    <source>
        <dbReference type="Proteomes" id="UP001234989"/>
    </source>
</evidence>
<name>A0AAF0QHM4_SOLVR</name>
<organism evidence="1 2">
    <name type="scientific">Solanum verrucosum</name>
    <dbReference type="NCBI Taxonomy" id="315347"/>
    <lineage>
        <taxon>Eukaryota</taxon>
        <taxon>Viridiplantae</taxon>
        <taxon>Streptophyta</taxon>
        <taxon>Embryophyta</taxon>
        <taxon>Tracheophyta</taxon>
        <taxon>Spermatophyta</taxon>
        <taxon>Magnoliopsida</taxon>
        <taxon>eudicotyledons</taxon>
        <taxon>Gunneridae</taxon>
        <taxon>Pentapetalae</taxon>
        <taxon>asterids</taxon>
        <taxon>lamiids</taxon>
        <taxon>Solanales</taxon>
        <taxon>Solanaceae</taxon>
        <taxon>Solanoideae</taxon>
        <taxon>Solaneae</taxon>
        <taxon>Solanum</taxon>
    </lineage>
</organism>
<proteinExistence type="predicted"/>
<reference evidence="1" key="1">
    <citation type="submission" date="2023-08" db="EMBL/GenBank/DDBJ databases">
        <title>A de novo genome assembly of Solanum verrucosum Schlechtendal, a Mexican diploid species geographically isolated from the other diploid A-genome species in potato relatives.</title>
        <authorList>
            <person name="Hosaka K."/>
        </authorList>
    </citation>
    <scope>NUCLEOTIDE SEQUENCE</scope>
    <source>
        <tissue evidence="1">Young leaves</tissue>
    </source>
</reference>
<accession>A0AAF0QHM4</accession>
<dbReference type="Proteomes" id="UP001234989">
    <property type="component" value="Chromosome 3"/>
</dbReference>